<sequence>MNVGVYVNDRAVRRWIIVLLQRIAALPNVTVSVVSLPAPSGVRRREAALLSIEAILGRRSPKGWAELTKEMAAEWLVPTDVCDLVLDLTGNAPVGAGHRVWQLSFEGATGEGALLSALMAGHTPHVALVEDGHVVASARVGTEAHGNILTVFEDALARTTTLIVAAVRGLRPPTESTPPTSEFATRTNLSFPAIADYAARRTFATLGNGLRKLRYRYPHWRVGWRHLDGRDVIDLGTHPTNGWNDLPDDGSRFYADPFPIDHNGSTILFVEDYEYSRSKAVISAVAFDSDGPIGVPVPVLDEPYHLSYPFVFAQGGDYWMIPESCAAGTVDLYRAHQFPGGWVKEATLLSGLMASDATLVEHSGCWWMLATVRETVPEAGDLAPRGSFSDTLHVWSAPDFRGPWTPHARNPVLIDIASARSAGRIVSRGSKLIRPVQDCRRGYGAALALARIDRLDDGGYAQTVEAQLEPGLAWAGSCLHTLNRSSAYEFIDGAGRVPRWGF</sequence>
<feature type="domain" description="Glucosamine inositolphosphorylceramide transferase 1 N-terminal" evidence="1">
    <location>
        <begin position="251"/>
        <end position="481"/>
    </location>
</feature>
<dbReference type="InterPro" id="IPR056442">
    <property type="entry name" value="GINT1_N"/>
</dbReference>
<evidence type="ECO:0000313" key="3">
    <source>
        <dbReference type="Proteomes" id="UP000517759"/>
    </source>
</evidence>
<dbReference type="Pfam" id="PF24793">
    <property type="entry name" value="GINT1_N"/>
    <property type="match status" value="1"/>
</dbReference>
<proteinExistence type="predicted"/>
<protein>
    <recommendedName>
        <fullName evidence="1">Glucosamine inositolphosphorylceramide transferase 1 N-terminal domain-containing protein</fullName>
    </recommendedName>
</protein>
<accession>A0A7W6ALY4</accession>
<dbReference type="EMBL" id="JACIDN010000003">
    <property type="protein sequence ID" value="MBB3902117.1"/>
    <property type="molecule type" value="Genomic_DNA"/>
</dbReference>
<evidence type="ECO:0000259" key="1">
    <source>
        <dbReference type="Pfam" id="PF24793"/>
    </source>
</evidence>
<dbReference type="InterPro" id="IPR023296">
    <property type="entry name" value="Glyco_hydro_beta-prop_sf"/>
</dbReference>
<dbReference type="SUPFAM" id="SSF75005">
    <property type="entry name" value="Arabinanase/levansucrase/invertase"/>
    <property type="match status" value="1"/>
</dbReference>
<gene>
    <name evidence="2" type="ORF">GGR33_001612</name>
</gene>
<evidence type="ECO:0000313" key="2">
    <source>
        <dbReference type="EMBL" id="MBB3902117.1"/>
    </source>
</evidence>
<dbReference type="RefSeq" id="WP_183503769.1">
    <property type="nucleotide sequence ID" value="NZ_BSPG01000012.1"/>
</dbReference>
<dbReference type="AlphaFoldDB" id="A0A7W6ALY4"/>
<dbReference type="Proteomes" id="UP000517759">
    <property type="component" value="Unassembled WGS sequence"/>
</dbReference>
<name>A0A7W6ALY4_9HYPH</name>
<reference evidence="2 3" key="1">
    <citation type="submission" date="2020-08" db="EMBL/GenBank/DDBJ databases">
        <title>Genomic Encyclopedia of Type Strains, Phase IV (KMG-IV): sequencing the most valuable type-strain genomes for metagenomic binning, comparative biology and taxonomic classification.</title>
        <authorList>
            <person name="Goeker M."/>
        </authorList>
    </citation>
    <scope>NUCLEOTIDE SEQUENCE [LARGE SCALE GENOMIC DNA]</scope>
    <source>
        <strain evidence="2 3">DSM 24105</strain>
    </source>
</reference>
<organism evidence="2 3">
    <name type="scientific">Methylobacterium brachythecii</name>
    <dbReference type="NCBI Taxonomy" id="1176177"/>
    <lineage>
        <taxon>Bacteria</taxon>
        <taxon>Pseudomonadati</taxon>
        <taxon>Pseudomonadota</taxon>
        <taxon>Alphaproteobacteria</taxon>
        <taxon>Hyphomicrobiales</taxon>
        <taxon>Methylobacteriaceae</taxon>
        <taxon>Methylobacterium</taxon>
    </lineage>
</organism>
<comment type="caution">
    <text evidence="2">The sequence shown here is derived from an EMBL/GenBank/DDBJ whole genome shotgun (WGS) entry which is preliminary data.</text>
</comment>